<dbReference type="GO" id="GO:0017000">
    <property type="term" value="P:antibiotic biosynthetic process"/>
    <property type="evidence" value="ECO:0007669"/>
    <property type="project" value="UniProtKB-ARBA"/>
</dbReference>
<dbReference type="Gene3D" id="3.40.50.2000">
    <property type="entry name" value="Glycogen Phosphorylase B"/>
    <property type="match status" value="2"/>
</dbReference>
<comment type="similarity">
    <text evidence="1">Belongs to the glycosyltransferase 28 family.</text>
</comment>
<accession>A0A1W7CXW9</accession>
<dbReference type="InterPro" id="IPR048284">
    <property type="entry name" value="EryCIII-like_N"/>
</dbReference>
<evidence type="ECO:0000256" key="1">
    <source>
        <dbReference type="ARBA" id="ARBA00006962"/>
    </source>
</evidence>
<dbReference type="GO" id="GO:0016758">
    <property type="term" value="F:hexosyltransferase activity"/>
    <property type="evidence" value="ECO:0007669"/>
    <property type="project" value="UniProtKB-ARBA"/>
</dbReference>
<dbReference type="GO" id="GO:0008194">
    <property type="term" value="F:UDP-glycosyltransferase activity"/>
    <property type="evidence" value="ECO:0007669"/>
    <property type="project" value="InterPro"/>
</dbReference>
<evidence type="ECO:0000259" key="4">
    <source>
        <dbReference type="Pfam" id="PF06722"/>
    </source>
</evidence>
<feature type="domain" description="Erythromycin biosynthesis protein CIII-like C-terminal" evidence="4">
    <location>
        <begin position="239"/>
        <end position="380"/>
    </location>
</feature>
<organism evidence="6 7">
    <name type="scientific">Streptomyces marincola</name>
    <dbReference type="NCBI Taxonomy" id="2878388"/>
    <lineage>
        <taxon>Bacteria</taxon>
        <taxon>Bacillati</taxon>
        <taxon>Actinomycetota</taxon>
        <taxon>Actinomycetes</taxon>
        <taxon>Kitasatosporales</taxon>
        <taxon>Streptomycetaceae</taxon>
        <taxon>Streptomyces</taxon>
    </lineage>
</organism>
<protein>
    <recommendedName>
        <fullName evidence="8">Glycosyltransferase</fullName>
    </recommendedName>
</protein>
<evidence type="ECO:0000313" key="6">
    <source>
        <dbReference type="EMBL" id="ARQ69519.1"/>
    </source>
</evidence>
<dbReference type="FunFam" id="3.40.50.2000:FF:000072">
    <property type="entry name" value="Glycosyl transferase"/>
    <property type="match status" value="1"/>
</dbReference>
<keyword evidence="3" id="KW-0808">Transferase</keyword>
<dbReference type="EMBL" id="CP021121">
    <property type="protein sequence ID" value="ARQ69519.1"/>
    <property type="molecule type" value="Genomic_DNA"/>
</dbReference>
<reference evidence="6 7" key="1">
    <citation type="submission" date="2017-05" db="EMBL/GenBank/DDBJ databases">
        <title>Complete genome sequence of Streptomyces sp. SCSIO 03032 revealed the diverse biosynthetic pathways for its bioactive secondary metabolites.</title>
        <authorList>
            <person name="Ma L."/>
            <person name="Zhu Y."/>
            <person name="Zhang W."/>
            <person name="Zhang G."/>
            <person name="Tian X."/>
            <person name="Zhang S."/>
            <person name="Zhang C."/>
        </authorList>
    </citation>
    <scope>NUCLEOTIDE SEQUENCE [LARGE SCALE GENOMIC DNA]</scope>
    <source>
        <strain evidence="6 7">SCSIO 03032</strain>
    </source>
</reference>
<keyword evidence="2" id="KW-0328">Glycosyltransferase</keyword>
<keyword evidence="7" id="KW-1185">Reference proteome</keyword>
<name>A0A1W7CXW9_9ACTN</name>
<dbReference type="CDD" id="cd03784">
    <property type="entry name" value="GT1_Gtf-like"/>
    <property type="match status" value="1"/>
</dbReference>
<dbReference type="InterPro" id="IPR002213">
    <property type="entry name" value="UDP_glucos_trans"/>
</dbReference>
<dbReference type="OrthoDB" id="3863369at2"/>
<gene>
    <name evidence="6" type="ORF">CAG99_12165</name>
</gene>
<evidence type="ECO:0000256" key="3">
    <source>
        <dbReference type="ARBA" id="ARBA00022679"/>
    </source>
</evidence>
<dbReference type="Pfam" id="PF21036">
    <property type="entry name" value="EryCIII-like_N"/>
    <property type="match status" value="1"/>
</dbReference>
<dbReference type="InterPro" id="IPR050426">
    <property type="entry name" value="Glycosyltransferase_28"/>
</dbReference>
<evidence type="ECO:0000313" key="7">
    <source>
        <dbReference type="Proteomes" id="UP000194218"/>
    </source>
</evidence>
<sequence>MRYLFTAMPGASHLYPMVPALRAARLAGHDVLVATAGDAVGAAARAGLPVLDVAEGQEIAPVFDRMLGDILEPGLSDGALMNVVATAFATIGDRMIDGLLAAARAWRPDAVVYEPGMSGGLITARETGVPGVVHGVGLRHPTAWGMFGMAPSARRLGIEHLPEHPDFEIRVSPDSLEALNETPGEDEAFVTQLLMNPTPFNGGGELPEWALSRGDRPRVVVSMGSASAGMREGRVLTELVRGAAALDAEVVVTTGSGGLPAALDPLPKNVRAVSWLPMSELLPVSDAVIHHAGMGTMYAAYAAGVPQLSVPPSGGQPAPHEVTEARGAGLTLMPDELTAREVTSAVRALLEQPGFRAASREVAAEMAAMPGPTAAMDRLTRLIGGTATEGEE</sequence>
<dbReference type="PANTHER" id="PTHR48050">
    <property type="entry name" value="STEROL 3-BETA-GLUCOSYLTRANSFERASE"/>
    <property type="match status" value="1"/>
</dbReference>
<evidence type="ECO:0008006" key="8">
    <source>
        <dbReference type="Google" id="ProtNLM"/>
    </source>
</evidence>
<dbReference type="InterPro" id="IPR010610">
    <property type="entry name" value="EryCIII-like_C"/>
</dbReference>
<evidence type="ECO:0000256" key="2">
    <source>
        <dbReference type="ARBA" id="ARBA00022676"/>
    </source>
</evidence>
<dbReference type="RefSeq" id="WP_086159324.1">
    <property type="nucleotide sequence ID" value="NZ_CP021121.1"/>
</dbReference>
<dbReference type="AlphaFoldDB" id="A0A1W7CXW9"/>
<evidence type="ECO:0000259" key="5">
    <source>
        <dbReference type="Pfam" id="PF21036"/>
    </source>
</evidence>
<dbReference type="SUPFAM" id="SSF53756">
    <property type="entry name" value="UDP-Glycosyltransferase/glycogen phosphorylase"/>
    <property type="match status" value="1"/>
</dbReference>
<dbReference type="Pfam" id="PF06722">
    <property type="entry name" value="EryCIII-like_C"/>
    <property type="match status" value="1"/>
</dbReference>
<feature type="domain" description="Erythromycin biosynthesis protein CIII-like N-terminal" evidence="5">
    <location>
        <begin position="23"/>
        <end position="224"/>
    </location>
</feature>
<proteinExistence type="inferred from homology"/>
<dbReference type="PANTHER" id="PTHR48050:SF13">
    <property type="entry name" value="STEROL 3-BETA-GLUCOSYLTRANSFERASE UGT80A2"/>
    <property type="match status" value="1"/>
</dbReference>
<dbReference type="KEGG" id="smao:CAG99_12165"/>
<dbReference type="Proteomes" id="UP000194218">
    <property type="component" value="Chromosome"/>
</dbReference>